<gene>
    <name evidence="2" type="ORF">ASEP1449_LOCUS3634</name>
</gene>
<dbReference type="EMBL" id="HBHQ01005433">
    <property type="protein sequence ID" value="CAD9811809.1"/>
    <property type="molecule type" value="Transcribed_RNA"/>
</dbReference>
<feature type="transmembrane region" description="Helical" evidence="1">
    <location>
        <begin position="306"/>
        <end position="327"/>
    </location>
</feature>
<feature type="transmembrane region" description="Helical" evidence="1">
    <location>
        <begin position="153"/>
        <end position="177"/>
    </location>
</feature>
<feature type="transmembrane region" description="Helical" evidence="1">
    <location>
        <begin position="25"/>
        <end position="47"/>
    </location>
</feature>
<protein>
    <submittedName>
        <fullName evidence="2">Uncharacterized protein</fullName>
    </submittedName>
</protein>
<reference evidence="2" key="1">
    <citation type="submission" date="2021-01" db="EMBL/GenBank/DDBJ databases">
        <authorList>
            <person name="Corre E."/>
            <person name="Pelletier E."/>
            <person name="Niang G."/>
            <person name="Scheremetjew M."/>
            <person name="Finn R."/>
            <person name="Kale V."/>
            <person name="Holt S."/>
            <person name="Cochrane G."/>
            <person name="Meng A."/>
            <person name="Brown T."/>
            <person name="Cohen L."/>
        </authorList>
    </citation>
    <scope>NUCLEOTIDE SEQUENCE</scope>
    <source>
        <strain evidence="2">CCMP2084</strain>
    </source>
</reference>
<evidence type="ECO:0000313" key="2">
    <source>
        <dbReference type="EMBL" id="CAD9811809.1"/>
    </source>
</evidence>
<keyword evidence="1" id="KW-0472">Membrane</keyword>
<keyword evidence="1" id="KW-0812">Transmembrane</keyword>
<proteinExistence type="predicted"/>
<dbReference type="AlphaFoldDB" id="A0A7S2XJM1"/>
<feature type="transmembrane region" description="Helical" evidence="1">
    <location>
        <begin position="242"/>
        <end position="265"/>
    </location>
</feature>
<organism evidence="2">
    <name type="scientific">Attheya septentrionalis</name>
    <dbReference type="NCBI Taxonomy" id="420275"/>
    <lineage>
        <taxon>Eukaryota</taxon>
        <taxon>Sar</taxon>
        <taxon>Stramenopiles</taxon>
        <taxon>Ochrophyta</taxon>
        <taxon>Bacillariophyta</taxon>
        <taxon>Coscinodiscophyceae</taxon>
        <taxon>Chaetocerotophycidae</taxon>
        <taxon>Chaetocerotales</taxon>
        <taxon>Attheyaceae</taxon>
        <taxon>Attheya</taxon>
    </lineage>
</organism>
<keyword evidence="1" id="KW-1133">Transmembrane helix</keyword>
<accession>A0A7S2XJM1</accession>
<evidence type="ECO:0000256" key="1">
    <source>
        <dbReference type="SAM" id="Phobius"/>
    </source>
</evidence>
<feature type="transmembrane region" description="Helical" evidence="1">
    <location>
        <begin position="277"/>
        <end position="294"/>
    </location>
</feature>
<sequence>MGTNLSMGIIAVIGTFLPLITEKTLLSPAGAVICVGLAISCVGLWIATKALSQRDEDESVLLAITSMGGTQKEQHDSNTFLNEDLEAEGDNTKRDNTKVIDTNGNANDENVDDNELLLRRSRYMYMRRFTASFRKAPERKEQEKKDHPTWMKILVCVATGVCAVQLQFAFIFGAPISDLATGSVDDDDITLPGSTPASGGAAIIWLLAISLGAPISIINGIWSSPVPISSSLRAPWWRHLRLIATTSIPWISHIHIYGVCATTLLPEKVAASIGWPLLMMTTSAQALILSMFLGEWKAASSDTIRTLMQSICVTLFGMAVLMSSVAVPT</sequence>
<name>A0A7S2XJM1_9STRA</name>
<feature type="transmembrane region" description="Helical" evidence="1">
    <location>
        <begin position="197"/>
        <end position="222"/>
    </location>
</feature>